<reference evidence="2" key="1">
    <citation type="journal article" date="2014" name="Int. J. Syst. Evol. Microbiol.">
        <title>Complete genome sequence of Corynebacterium casei LMG S-19264T (=DSM 44701T), isolated from a smear-ripened cheese.</title>
        <authorList>
            <consortium name="US DOE Joint Genome Institute (JGI-PGF)"/>
            <person name="Walter F."/>
            <person name="Albersmeier A."/>
            <person name="Kalinowski J."/>
            <person name="Ruckert C."/>
        </authorList>
    </citation>
    <scope>NUCLEOTIDE SEQUENCE</scope>
    <source>
        <strain evidence="2">CGMCC 1.14988</strain>
    </source>
</reference>
<feature type="region of interest" description="Disordered" evidence="1">
    <location>
        <begin position="23"/>
        <end position="71"/>
    </location>
</feature>
<dbReference type="EMBL" id="BMHA01000012">
    <property type="protein sequence ID" value="GGI08482.1"/>
    <property type="molecule type" value="Genomic_DNA"/>
</dbReference>
<evidence type="ECO:0000313" key="2">
    <source>
        <dbReference type="EMBL" id="GGI08482.1"/>
    </source>
</evidence>
<proteinExistence type="predicted"/>
<reference evidence="2" key="2">
    <citation type="submission" date="2020-09" db="EMBL/GenBank/DDBJ databases">
        <authorList>
            <person name="Sun Q."/>
            <person name="Zhou Y."/>
        </authorList>
    </citation>
    <scope>NUCLEOTIDE SEQUENCE</scope>
    <source>
        <strain evidence="2">CGMCC 1.14988</strain>
    </source>
</reference>
<accession>A0A8J3ACC6</accession>
<sequence length="71" mass="7641">MSDADTPDLEIVEHEDGWAVRRGGEVLSTHERRAGAEADRFRLAETDASDAEEADDVLTDDQGAQPGNEGS</sequence>
<evidence type="ECO:0000256" key="1">
    <source>
        <dbReference type="SAM" id="MobiDB-lite"/>
    </source>
</evidence>
<dbReference type="RefSeq" id="WP_130650344.1">
    <property type="nucleotide sequence ID" value="NZ_BMHA01000012.1"/>
</dbReference>
<feature type="compositionally biased region" description="Basic and acidic residues" evidence="1">
    <location>
        <begin position="23"/>
        <end position="45"/>
    </location>
</feature>
<name>A0A8J3ACC6_9ACTN</name>
<gene>
    <name evidence="2" type="ORF">GCM10011354_29300</name>
</gene>
<dbReference type="AlphaFoldDB" id="A0A8J3ACC6"/>
<evidence type="ECO:0008006" key="4">
    <source>
        <dbReference type="Google" id="ProtNLM"/>
    </source>
</evidence>
<organism evidence="2 3">
    <name type="scientific">Egicoccus halophilus</name>
    <dbReference type="NCBI Taxonomy" id="1670830"/>
    <lineage>
        <taxon>Bacteria</taxon>
        <taxon>Bacillati</taxon>
        <taxon>Actinomycetota</taxon>
        <taxon>Nitriliruptoria</taxon>
        <taxon>Egicoccales</taxon>
        <taxon>Egicoccaceae</taxon>
        <taxon>Egicoccus</taxon>
    </lineage>
</organism>
<dbReference type="Proteomes" id="UP000650511">
    <property type="component" value="Unassembled WGS sequence"/>
</dbReference>
<keyword evidence="3" id="KW-1185">Reference proteome</keyword>
<evidence type="ECO:0000313" key="3">
    <source>
        <dbReference type="Proteomes" id="UP000650511"/>
    </source>
</evidence>
<protein>
    <recommendedName>
        <fullName evidence="4">DUF2188 domain-containing protein</fullName>
    </recommendedName>
</protein>
<feature type="compositionally biased region" description="Acidic residues" evidence="1">
    <location>
        <begin position="47"/>
        <end position="59"/>
    </location>
</feature>
<comment type="caution">
    <text evidence="2">The sequence shown here is derived from an EMBL/GenBank/DDBJ whole genome shotgun (WGS) entry which is preliminary data.</text>
</comment>